<proteinExistence type="predicted"/>
<keyword evidence="1" id="KW-0812">Transmembrane</keyword>
<dbReference type="EMBL" id="UZWD01000023">
    <property type="protein sequence ID" value="VDS04609.1"/>
    <property type="molecule type" value="Genomic_DNA"/>
</dbReference>
<dbReference type="Proteomes" id="UP000268844">
    <property type="component" value="Unassembled WGS sequence"/>
</dbReference>
<accession>A0A3S4CBW7</accession>
<feature type="transmembrane region" description="Helical" evidence="1">
    <location>
        <begin position="20"/>
        <end position="40"/>
    </location>
</feature>
<dbReference type="AlphaFoldDB" id="A0A3S4CBW7"/>
<keyword evidence="3" id="KW-1185">Reference proteome</keyword>
<sequence>MTNSTSSADAPYAGRSHVAYNLAGIALLLLLAAVGAAYLIDRAARNTHITAPVIDDSKSLTQTVGGQELTIPASWFRYGEQMRSGFASQVDLEVQLKLLENGPALPVQVTLLPSNKARASSVLLDTVYLHQFGEGTIGGYAGLVGKPLLASDGYSGETVWYDPLSPVPFVAKCAIPVTDQGEGRCLRTVHLPGGLAAIFTFDRTALAAWRAFDPEMARWLGQIGAL</sequence>
<keyword evidence="1" id="KW-1133">Transmembrane helix</keyword>
<dbReference type="RefSeq" id="WP_126150176.1">
    <property type="nucleotide sequence ID" value="NZ_JBHTMH010000001.1"/>
</dbReference>
<evidence type="ECO:0000313" key="2">
    <source>
        <dbReference type="EMBL" id="VDS04609.1"/>
    </source>
</evidence>
<evidence type="ECO:0000256" key="1">
    <source>
        <dbReference type="SAM" id="Phobius"/>
    </source>
</evidence>
<protein>
    <submittedName>
        <fullName evidence="2">Uncharacterized protein</fullName>
    </submittedName>
</protein>
<organism evidence="2 3">
    <name type="scientific">Devosia equisanguinis</name>
    <dbReference type="NCBI Taxonomy" id="2490941"/>
    <lineage>
        <taxon>Bacteria</taxon>
        <taxon>Pseudomonadati</taxon>
        <taxon>Pseudomonadota</taxon>
        <taxon>Alphaproteobacteria</taxon>
        <taxon>Hyphomicrobiales</taxon>
        <taxon>Devosiaceae</taxon>
        <taxon>Devosia</taxon>
    </lineage>
</organism>
<gene>
    <name evidence="2" type="ORF">DEVEQU_01748</name>
</gene>
<evidence type="ECO:0000313" key="3">
    <source>
        <dbReference type="Proteomes" id="UP000268844"/>
    </source>
</evidence>
<name>A0A3S4CBW7_9HYPH</name>
<dbReference type="OrthoDB" id="7959514at2"/>
<keyword evidence="1" id="KW-0472">Membrane</keyword>
<reference evidence="2 3" key="1">
    <citation type="submission" date="2018-12" db="EMBL/GenBank/DDBJ databases">
        <authorList>
            <person name="Criscuolo A."/>
        </authorList>
    </citation>
    <scope>NUCLEOTIDE SEQUENCE [LARGE SCALE GENOMIC DNA]</scope>
    <source>
        <strain evidence="2">ACIP1116281</strain>
    </source>
</reference>